<dbReference type="STRING" id="1219032.GCA_001515545_00982"/>
<keyword evidence="12" id="KW-1185">Reference proteome</keyword>
<dbReference type="InterPro" id="IPR018704">
    <property type="entry name" value="SecYEG/CpoB_TPR"/>
</dbReference>
<dbReference type="Gene3D" id="1.25.40.10">
    <property type="entry name" value="Tetratricopeptide repeat domain"/>
    <property type="match status" value="1"/>
</dbReference>
<evidence type="ECO:0000256" key="3">
    <source>
        <dbReference type="ARBA" id="ARBA00022692"/>
    </source>
</evidence>
<feature type="transmembrane region" description="Helical" evidence="9">
    <location>
        <begin position="20"/>
        <end position="41"/>
    </location>
</feature>
<dbReference type="PIRSF" id="PIRSF006170">
    <property type="entry name" value="YfgM"/>
    <property type="match status" value="1"/>
</dbReference>
<evidence type="ECO:0000256" key="4">
    <source>
        <dbReference type="ARBA" id="ARBA00022989"/>
    </source>
</evidence>
<keyword evidence="6" id="KW-0143">Chaperone</keyword>
<sequence length="226" mass="24458">MATHLDLEEQEQIDQLKHFWSRWGTPITGVLVVAFGGFAAWNGWQYWQQRQSVQAAALADAVQVAIESKDDGRVAQSLKDIQEKYASTQQAGLAALAAAKAQADAGKLDEAKATLTWVSEKAGDDGHKAVARLRLAAVLMQQKDLDGASKVLSGSFPAEFAGVQADRQGDLLQLQGKAEEAVQAYERAYKALDPQNEYRRLVEFKLNALGVQPQTMAASGGTETAK</sequence>
<evidence type="ECO:0000313" key="12">
    <source>
        <dbReference type="Proteomes" id="UP000220246"/>
    </source>
</evidence>
<dbReference type="GeneID" id="80802543"/>
<evidence type="ECO:0000256" key="8">
    <source>
        <dbReference type="ARBA" id="ARBA00024235"/>
    </source>
</evidence>
<proteinExistence type="inferred from homology"/>
<dbReference type="AlphaFoldDB" id="A0A2A7UYB1"/>
<dbReference type="Pfam" id="PF09976">
    <property type="entry name" value="TPR_21"/>
    <property type="match status" value="1"/>
</dbReference>
<reference evidence="12" key="1">
    <citation type="submission" date="2017-09" db="EMBL/GenBank/DDBJ databases">
        <title>FDA dAtabase for Regulatory Grade micrObial Sequences (FDA-ARGOS): Supporting development and validation of Infectious Disease Dx tests.</title>
        <authorList>
            <person name="Minogue T."/>
            <person name="Wolcott M."/>
            <person name="Wasieloski L."/>
            <person name="Aguilar W."/>
            <person name="Moore D."/>
            <person name="Tallon L."/>
            <person name="Sadzewicz L."/>
            <person name="Ott S."/>
            <person name="Zhao X."/>
            <person name="Nagaraj S."/>
            <person name="Vavikolanu K."/>
            <person name="Aluvathingal J."/>
            <person name="Nadendla S."/>
            <person name="Sichtig H."/>
        </authorList>
    </citation>
    <scope>NUCLEOTIDE SEQUENCE [LARGE SCALE GENOMIC DNA]</scope>
    <source>
        <strain evidence="12">FDAARGOS_394</strain>
    </source>
</reference>
<gene>
    <name evidence="11" type="ORF">CRM82_18110</name>
</gene>
<dbReference type="RefSeq" id="WP_066533949.1">
    <property type="nucleotide sequence ID" value="NZ_DALZSI010000044.1"/>
</dbReference>
<keyword evidence="2" id="KW-1003">Cell membrane</keyword>
<name>A0A2A7UYB1_COMTR</name>
<keyword evidence="3 9" id="KW-0812">Transmembrane</keyword>
<dbReference type="EMBL" id="PDEA01000001">
    <property type="protein sequence ID" value="PEH90247.1"/>
    <property type="molecule type" value="Genomic_DNA"/>
</dbReference>
<keyword evidence="4 9" id="KW-1133">Transmembrane helix</keyword>
<dbReference type="InterPro" id="IPR011990">
    <property type="entry name" value="TPR-like_helical_dom_sf"/>
</dbReference>
<organism evidence="11 12">
    <name type="scientific">Comamonas terrigena</name>
    <dbReference type="NCBI Taxonomy" id="32013"/>
    <lineage>
        <taxon>Bacteria</taxon>
        <taxon>Pseudomonadati</taxon>
        <taxon>Pseudomonadota</taxon>
        <taxon>Betaproteobacteria</taxon>
        <taxon>Burkholderiales</taxon>
        <taxon>Comamonadaceae</taxon>
        <taxon>Comamonas</taxon>
    </lineage>
</organism>
<evidence type="ECO:0000256" key="5">
    <source>
        <dbReference type="ARBA" id="ARBA00023136"/>
    </source>
</evidence>
<evidence type="ECO:0000256" key="2">
    <source>
        <dbReference type="ARBA" id="ARBA00022475"/>
    </source>
</evidence>
<accession>A0A2A7UYB1</accession>
<evidence type="ECO:0000256" key="9">
    <source>
        <dbReference type="SAM" id="Phobius"/>
    </source>
</evidence>
<evidence type="ECO:0000256" key="6">
    <source>
        <dbReference type="ARBA" id="ARBA00023186"/>
    </source>
</evidence>
<dbReference type="SUPFAM" id="SSF48452">
    <property type="entry name" value="TPR-like"/>
    <property type="match status" value="1"/>
</dbReference>
<dbReference type="Proteomes" id="UP000220246">
    <property type="component" value="Unassembled WGS sequence"/>
</dbReference>
<dbReference type="PANTHER" id="PTHR38035">
    <property type="entry name" value="UPF0070 PROTEIN YFGM"/>
    <property type="match status" value="1"/>
</dbReference>
<evidence type="ECO:0000256" key="1">
    <source>
        <dbReference type="ARBA" id="ARBA00004401"/>
    </source>
</evidence>
<dbReference type="InterPro" id="IPR026039">
    <property type="entry name" value="YfgM"/>
</dbReference>
<evidence type="ECO:0000259" key="10">
    <source>
        <dbReference type="Pfam" id="PF09976"/>
    </source>
</evidence>
<dbReference type="PANTHER" id="PTHR38035:SF1">
    <property type="entry name" value="ANCILLARY SECYEG TRANSLOCON SUBUNIT"/>
    <property type="match status" value="1"/>
</dbReference>
<dbReference type="OrthoDB" id="8521102at2"/>
<protein>
    <recommendedName>
        <fullName evidence="8">Ancillary SecYEG translocon subunit</fullName>
    </recommendedName>
</protein>
<comment type="subcellular location">
    <subcellularLocation>
        <location evidence="1">Cell membrane</location>
        <topology evidence="1">Single-pass type II membrane protein</topology>
    </subcellularLocation>
</comment>
<comment type="similarity">
    <text evidence="7">Belongs to the YfgM family.</text>
</comment>
<dbReference type="GO" id="GO:0044877">
    <property type="term" value="F:protein-containing complex binding"/>
    <property type="evidence" value="ECO:0007669"/>
    <property type="project" value="InterPro"/>
</dbReference>
<dbReference type="GO" id="GO:0005886">
    <property type="term" value="C:plasma membrane"/>
    <property type="evidence" value="ECO:0007669"/>
    <property type="project" value="UniProtKB-SubCell"/>
</dbReference>
<keyword evidence="5 9" id="KW-0472">Membrane</keyword>
<evidence type="ECO:0000256" key="7">
    <source>
        <dbReference type="ARBA" id="ARBA00024197"/>
    </source>
</evidence>
<feature type="domain" description="Ancillary SecYEG translocon subunit/Cell division coordinator CpoB TPR" evidence="10">
    <location>
        <begin position="17"/>
        <end position="210"/>
    </location>
</feature>
<evidence type="ECO:0000313" key="11">
    <source>
        <dbReference type="EMBL" id="PEH90247.1"/>
    </source>
</evidence>
<comment type="caution">
    <text evidence="11">The sequence shown here is derived from an EMBL/GenBank/DDBJ whole genome shotgun (WGS) entry which is preliminary data.</text>
</comment>